<proteinExistence type="predicted"/>
<sequence>MPPQRVNPVQQCDPECFEAIIRIVQSVDKGVFSGTDRDGVCCWHHLIELGSSVKLHLLSLRVRADAQVHKKKDGHSWELQDILMNRCVKKQNAQNHKTRAPTRFDLSV</sequence>
<dbReference type="EMBL" id="CDMZ01001133">
    <property type="protein sequence ID" value="CEM27794.1"/>
    <property type="molecule type" value="Genomic_DNA"/>
</dbReference>
<evidence type="ECO:0000313" key="1">
    <source>
        <dbReference type="EMBL" id="CEM27794.1"/>
    </source>
</evidence>
<reference evidence="1" key="1">
    <citation type="submission" date="2014-11" db="EMBL/GenBank/DDBJ databases">
        <authorList>
            <person name="Otto D Thomas"/>
            <person name="Naeem Raeece"/>
        </authorList>
    </citation>
    <scope>NUCLEOTIDE SEQUENCE</scope>
</reference>
<feature type="non-terminal residue" evidence="1">
    <location>
        <position position="108"/>
    </location>
</feature>
<accession>A0A0G4GF73</accession>
<gene>
    <name evidence="1" type="ORF">Cvel_21524</name>
</gene>
<protein>
    <submittedName>
        <fullName evidence="1">Uncharacterized protein</fullName>
    </submittedName>
</protein>
<dbReference type="AlphaFoldDB" id="A0A0G4GF73"/>
<organism evidence="1">
    <name type="scientific">Chromera velia CCMP2878</name>
    <dbReference type="NCBI Taxonomy" id="1169474"/>
    <lineage>
        <taxon>Eukaryota</taxon>
        <taxon>Sar</taxon>
        <taxon>Alveolata</taxon>
        <taxon>Colpodellida</taxon>
        <taxon>Chromeraceae</taxon>
        <taxon>Chromera</taxon>
    </lineage>
</organism>
<name>A0A0G4GF73_9ALVE</name>